<proteinExistence type="predicted"/>
<dbReference type="EMBL" id="CP042469">
    <property type="protein sequence ID" value="QOX63132.1"/>
    <property type="molecule type" value="Genomic_DNA"/>
</dbReference>
<evidence type="ECO:0000313" key="2">
    <source>
        <dbReference type="Proteomes" id="UP000594014"/>
    </source>
</evidence>
<evidence type="ECO:0000313" key="1">
    <source>
        <dbReference type="EMBL" id="QOX63132.1"/>
    </source>
</evidence>
<protein>
    <submittedName>
        <fullName evidence="1">NADH-quinone oxidoreductase subunit NuoF</fullName>
    </submittedName>
</protein>
<name>A0ACD1A9V3_9FIRM</name>
<keyword evidence="2" id="KW-1185">Reference proteome</keyword>
<sequence length="582" mass="62970">MKVVVGQGSCGVATGAKKTAAEFEKQIKEKGLSISVEKTGCIGTCYLEPIVDIYDDNGEITRYVKVQPDKVADIVEKHLIGGQAAADHGISDVDKTFIDKQTRIVLRNCGLINPENIEEYISTGGYEATKKVVTSMTPEAVIEEIKVSGLRGRGGAGFPTWFKWNAAKSSPGKEKYMVCNADEGDPGAFMDRSVLEGDPHSLIEGMIIGGFAMGATEGVIYVRAEYPLAIHRLEIAMDQAREKGFLGKNLFGTGYNFDLRIKAGAGAFVCGEETALIASLEGERGMPRLKPPFPAQKGFWQKPTNINNVETFANVPWIIVNGGAAFAAYGTPQSKGTKVFALAGKIKKGGLVEVPMGLPLKDVIFGIGDGIKNDKEFKAVQMGGPSGGCIPAALIDTPVDYENITKTGAIVGSGGMIVMDETTCMVDMARYFLDFTRKESCGKCNYCRVGTKRMLEILERITIGEGKDGDIELLEELAVKIKDGSMCGLGQTAPNPVLTTIKYFRNEYEDHIYNKKCTAHSCKELLTFTINDKCIGCTLCSKKCPVTAIHGELKKKHEIDQATCIKCGKCEETCKFGAIIRD</sequence>
<gene>
    <name evidence="1" type="ORF">FRZ06_07130</name>
</gene>
<dbReference type="Proteomes" id="UP000594014">
    <property type="component" value="Chromosome"/>
</dbReference>
<reference evidence="1" key="1">
    <citation type="submission" date="2019-08" db="EMBL/GenBank/DDBJ databases">
        <title>Genome sequence of Clostridiales bacterium MT110.</title>
        <authorList>
            <person name="Cao J."/>
        </authorList>
    </citation>
    <scope>NUCLEOTIDE SEQUENCE</scope>
    <source>
        <strain evidence="1">MT110</strain>
    </source>
</reference>
<accession>A0ACD1A9V3</accession>
<organism evidence="1 2">
    <name type="scientific">Anoxybacterium hadale</name>
    <dbReference type="NCBI Taxonomy" id="3408580"/>
    <lineage>
        <taxon>Bacteria</taxon>
        <taxon>Bacillati</taxon>
        <taxon>Bacillota</taxon>
        <taxon>Clostridia</taxon>
        <taxon>Peptostreptococcales</taxon>
        <taxon>Anaerovoracaceae</taxon>
        <taxon>Anoxybacterium</taxon>
    </lineage>
</organism>